<feature type="compositionally biased region" description="Basic residues" evidence="3">
    <location>
        <begin position="272"/>
        <end position="281"/>
    </location>
</feature>
<evidence type="ECO:0000313" key="6">
    <source>
        <dbReference type="RefSeq" id="XP_017879470.1"/>
    </source>
</evidence>
<evidence type="ECO:0000256" key="3">
    <source>
        <dbReference type="SAM" id="MobiDB-lite"/>
    </source>
</evidence>
<keyword evidence="2" id="KW-0175">Coiled coil</keyword>
<dbReference type="InterPro" id="IPR000467">
    <property type="entry name" value="G_patch_dom"/>
</dbReference>
<dbReference type="GeneID" id="108624583"/>
<dbReference type="SMART" id="SM00443">
    <property type="entry name" value="G_patch"/>
    <property type="match status" value="1"/>
</dbReference>
<dbReference type="PROSITE" id="PS50174">
    <property type="entry name" value="G_PATCH"/>
    <property type="match status" value="1"/>
</dbReference>
<dbReference type="PANTHER" id="PTHR23149:SF9">
    <property type="entry name" value="G PATCH DOMAIN-CONTAINING PROTEIN 4"/>
    <property type="match status" value="1"/>
</dbReference>
<sequence length="484" mass="55867">MNDFARAQLMKYGWSEGKGLGKHESGIAQALKPKLKFDTTGVGHKNDDYNNWWESAFNKAANNITVKSQTNGVFISVSKGDKTENVPENKFEETKSKSSIHYGNFLKSSVLLNGSLVEDHTSRHKTEDKEDVIYTPLTDEELFKICGGRTAHKGARHGLTLNGKLKRIAKQEEALLNTNLSFNVLEKIENNNNNNNISDDEHEKITNERAVLPIASIEEIAERKVSKTTKRKTRRSINDLSHKLNILCNLIDSDEKSMNEIVDEESKGKNNDRRKKKKKRKISDSGVKIEKDVLFPTNHKLEKEISKKDSKEYPNSQDNTEYTKTSKKRKELKVKKRQNEFNEYPAKKFKKLDKNHVDSLPVENIDLLQCKLQREHIFTEPVGSHEIKDCLTESPYAYTEQKADQLNKKLRKKKRAKRLRKERIKLEKITECLKAVNFNIPEPSIEQCNKKKLKEVSEKLIDTSTTIDRTECLKKRRKDKNKSK</sequence>
<dbReference type="AlphaFoldDB" id="A0AAJ7IXF3"/>
<feature type="coiled-coil region" evidence="2">
    <location>
        <begin position="396"/>
        <end position="427"/>
    </location>
</feature>
<dbReference type="PANTHER" id="PTHR23149">
    <property type="entry name" value="G PATCH DOMAIN CONTAINING PROTEIN"/>
    <property type="match status" value="1"/>
</dbReference>
<organism evidence="5 6">
    <name type="scientific">Ceratina calcarata</name>
    <dbReference type="NCBI Taxonomy" id="156304"/>
    <lineage>
        <taxon>Eukaryota</taxon>
        <taxon>Metazoa</taxon>
        <taxon>Ecdysozoa</taxon>
        <taxon>Arthropoda</taxon>
        <taxon>Hexapoda</taxon>
        <taxon>Insecta</taxon>
        <taxon>Pterygota</taxon>
        <taxon>Neoptera</taxon>
        <taxon>Endopterygota</taxon>
        <taxon>Hymenoptera</taxon>
        <taxon>Apocrita</taxon>
        <taxon>Aculeata</taxon>
        <taxon>Apoidea</taxon>
        <taxon>Anthophila</taxon>
        <taxon>Apidae</taxon>
        <taxon>Ceratina</taxon>
        <taxon>Zadontomerus</taxon>
    </lineage>
</organism>
<feature type="compositionally biased region" description="Basic and acidic residues" evidence="3">
    <location>
        <begin position="261"/>
        <end position="271"/>
    </location>
</feature>
<dbReference type="GO" id="GO:0003676">
    <property type="term" value="F:nucleic acid binding"/>
    <property type="evidence" value="ECO:0007669"/>
    <property type="project" value="InterPro"/>
</dbReference>
<dbReference type="Proteomes" id="UP000694925">
    <property type="component" value="Unplaced"/>
</dbReference>
<feature type="compositionally biased region" description="Basic and acidic residues" evidence="3">
    <location>
        <begin position="301"/>
        <end position="312"/>
    </location>
</feature>
<dbReference type="GO" id="GO:0005730">
    <property type="term" value="C:nucleolus"/>
    <property type="evidence" value="ECO:0007669"/>
    <property type="project" value="TreeGrafter"/>
</dbReference>
<feature type="region of interest" description="Disordered" evidence="3">
    <location>
        <begin position="261"/>
        <end position="283"/>
    </location>
</feature>
<dbReference type="KEGG" id="ccal:108624583"/>
<proteinExistence type="predicted"/>
<evidence type="ECO:0000256" key="1">
    <source>
        <dbReference type="ARBA" id="ARBA00040365"/>
    </source>
</evidence>
<reference evidence="6" key="1">
    <citation type="submission" date="2025-08" db="UniProtKB">
        <authorList>
            <consortium name="RefSeq"/>
        </authorList>
    </citation>
    <scope>IDENTIFICATION</scope>
    <source>
        <tissue evidence="6">Whole body</tissue>
    </source>
</reference>
<evidence type="ECO:0000259" key="4">
    <source>
        <dbReference type="PROSITE" id="PS50174"/>
    </source>
</evidence>
<evidence type="ECO:0000313" key="5">
    <source>
        <dbReference type="Proteomes" id="UP000694925"/>
    </source>
</evidence>
<name>A0AAJ7IXF3_9HYME</name>
<dbReference type="InterPro" id="IPR050656">
    <property type="entry name" value="PINX1"/>
</dbReference>
<dbReference type="Pfam" id="PF01585">
    <property type="entry name" value="G-patch"/>
    <property type="match status" value="1"/>
</dbReference>
<dbReference type="RefSeq" id="XP_017879470.1">
    <property type="nucleotide sequence ID" value="XM_018023981.2"/>
</dbReference>
<feature type="domain" description="G-patch" evidence="4">
    <location>
        <begin position="1"/>
        <end position="47"/>
    </location>
</feature>
<feature type="compositionally biased region" description="Polar residues" evidence="3">
    <location>
        <begin position="313"/>
        <end position="323"/>
    </location>
</feature>
<gene>
    <name evidence="6" type="primary">LOC108624583</name>
</gene>
<feature type="region of interest" description="Disordered" evidence="3">
    <location>
        <begin position="301"/>
        <end position="337"/>
    </location>
</feature>
<accession>A0AAJ7IXF3</accession>
<evidence type="ECO:0000256" key="2">
    <source>
        <dbReference type="SAM" id="Coils"/>
    </source>
</evidence>
<feature type="compositionally biased region" description="Basic residues" evidence="3">
    <location>
        <begin position="325"/>
        <end position="336"/>
    </location>
</feature>
<protein>
    <recommendedName>
        <fullName evidence="1">G patch domain-containing protein 4</fullName>
    </recommendedName>
</protein>
<keyword evidence="5" id="KW-1185">Reference proteome</keyword>